<comment type="cofactor">
    <cofactor evidence="5 7">
        <name>FAD</name>
        <dbReference type="ChEBI" id="CHEBI:57692"/>
    </cofactor>
    <text evidence="5 7">Binds 1 FAD per subunit.</text>
</comment>
<evidence type="ECO:0000313" key="11">
    <source>
        <dbReference type="Proteomes" id="UP000318582"/>
    </source>
</evidence>
<feature type="compositionally biased region" description="Basic and acidic residues" evidence="8">
    <location>
        <begin position="497"/>
        <end position="521"/>
    </location>
</feature>
<name>A0A507E0L0_9FUNG</name>
<keyword evidence="3 5" id="KW-0274">FAD</keyword>
<dbReference type="Proteomes" id="UP000318582">
    <property type="component" value="Unassembled WGS sequence"/>
</dbReference>
<gene>
    <name evidence="10" type="ORF">PhCBS80983_g03847</name>
</gene>
<feature type="binding site" evidence="5">
    <location>
        <begin position="280"/>
        <end position="284"/>
    </location>
    <ligand>
        <name>FAD</name>
        <dbReference type="ChEBI" id="CHEBI:57692"/>
    </ligand>
</feature>
<comment type="similarity">
    <text evidence="1 7">Belongs to the DNA photolyase class-1 family.</text>
</comment>
<feature type="domain" description="Photolyase/cryptochrome alpha/beta" evidence="9">
    <location>
        <begin position="4"/>
        <end position="161"/>
    </location>
</feature>
<accession>A0A507E0L0</accession>
<dbReference type="SUPFAM" id="SSF48173">
    <property type="entry name" value="Cryptochrome/photolyase FAD-binding domain"/>
    <property type="match status" value="1"/>
</dbReference>
<dbReference type="PROSITE" id="PS51645">
    <property type="entry name" value="PHR_CRY_ALPHA_BETA"/>
    <property type="match status" value="1"/>
</dbReference>
<comment type="caution">
    <text evidence="10">The sequence shown here is derived from an EMBL/GenBank/DDBJ whole genome shotgun (WGS) entry which is preliminary data.</text>
</comment>
<dbReference type="NCBIfam" id="TIGR02765">
    <property type="entry name" value="crypto_DASH"/>
    <property type="match status" value="1"/>
</dbReference>
<dbReference type="InterPro" id="IPR014133">
    <property type="entry name" value="Cry_DASH"/>
</dbReference>
<organism evidence="10 11">
    <name type="scientific">Powellomyces hirtus</name>
    <dbReference type="NCBI Taxonomy" id="109895"/>
    <lineage>
        <taxon>Eukaryota</taxon>
        <taxon>Fungi</taxon>
        <taxon>Fungi incertae sedis</taxon>
        <taxon>Chytridiomycota</taxon>
        <taxon>Chytridiomycota incertae sedis</taxon>
        <taxon>Chytridiomycetes</taxon>
        <taxon>Spizellomycetales</taxon>
        <taxon>Powellomycetaceae</taxon>
        <taxon>Powellomyces</taxon>
    </lineage>
</organism>
<feature type="compositionally biased region" description="Basic residues" evidence="8">
    <location>
        <begin position="522"/>
        <end position="532"/>
    </location>
</feature>
<dbReference type="InterPro" id="IPR036134">
    <property type="entry name" value="Crypto/Photolyase_FAD-like_sf"/>
</dbReference>
<dbReference type="STRING" id="109895.A0A507E0L0"/>
<dbReference type="InterPro" id="IPR006050">
    <property type="entry name" value="DNA_photolyase_N"/>
</dbReference>
<dbReference type="EMBL" id="QEAQ01000053">
    <property type="protein sequence ID" value="TPX57374.1"/>
    <property type="molecule type" value="Genomic_DNA"/>
</dbReference>
<sequence length="538" mass="61348">MVKTIALVLLRNDLRVHDSPPLFAAHNHPQTTHILPLYVFDPRQIDLSCVPLNFSHYKPFVPPLTHFYKFPRCGGWKARFLVESVKGLGHGLREHGSGLAVGFGMPGDVVAEVVKELESKGDKLSGIFLSKEYTHEEVCVEEAIAAKTPQVPLHTYHSSTLYHPDDLPFKAAETPLIYTQFRLRVEPIRDLIRGPLETPDRFKPLPSFPDVPLVIMSDAIELSWFVEPKYLDRSDKSAVPFEGGEKQGLARLNSFISRDRKSPVSTYKATRNGLLGADYSSKFSVFLANGTLSPRQIEAALKHYETTVEKNESTYWLWFELVWRDYFKYISWRFGKSLFFERGFANDTKKQIDWKKDQSTIDGWVAGKTGVPFVDAAMREVASTGYMSNRSRQNVASFFCHDIYQHWLIGAEWFESVLIDHDVCSNYGNWQYVAGVGTDPRSNRWFNVVKQGREYDPDGKFIRTWCHELRDVGGDVHKVPQAADGYPQPLVTNKAWDTAKPREMGKEGNRNERVGKIDNGKRRLGKSRKNKKQGGEQV</sequence>
<feature type="site" description="Electron transfer via tryptophanyl radical" evidence="6">
    <location>
        <position position="407"/>
    </location>
</feature>
<feature type="site" description="Electron transfer via tryptophanyl radical" evidence="6">
    <location>
        <position position="354"/>
    </location>
</feature>
<comment type="function">
    <text evidence="7">May have a photoreceptor function.</text>
</comment>
<evidence type="ECO:0000256" key="2">
    <source>
        <dbReference type="ARBA" id="ARBA00022630"/>
    </source>
</evidence>
<proteinExistence type="inferred from homology"/>
<dbReference type="PANTHER" id="PTHR11455:SF22">
    <property type="entry name" value="CRYPTOCHROME DASH"/>
    <property type="match status" value="1"/>
</dbReference>
<dbReference type="Gene3D" id="1.25.40.80">
    <property type="match status" value="1"/>
</dbReference>
<dbReference type="InterPro" id="IPR014729">
    <property type="entry name" value="Rossmann-like_a/b/a_fold"/>
</dbReference>
<dbReference type="Gene3D" id="1.10.579.10">
    <property type="entry name" value="DNA Cyclobutane Dipyrimidine Photolyase, subunit A, domain 3"/>
    <property type="match status" value="1"/>
</dbReference>
<evidence type="ECO:0000313" key="10">
    <source>
        <dbReference type="EMBL" id="TPX57374.1"/>
    </source>
</evidence>
<dbReference type="InterPro" id="IPR036155">
    <property type="entry name" value="Crypto/Photolyase_N_sf"/>
</dbReference>
<feature type="region of interest" description="Disordered" evidence="8">
    <location>
        <begin position="497"/>
        <end position="538"/>
    </location>
</feature>
<dbReference type="GO" id="GO:0003904">
    <property type="term" value="F:deoxyribodipyrimidine photo-lyase activity"/>
    <property type="evidence" value="ECO:0007669"/>
    <property type="project" value="TreeGrafter"/>
</dbReference>
<dbReference type="PRINTS" id="PR00147">
    <property type="entry name" value="DNAPHOTLYASE"/>
</dbReference>
<dbReference type="SUPFAM" id="SSF52425">
    <property type="entry name" value="Cryptochrome/photolyase, N-terminal domain"/>
    <property type="match status" value="1"/>
</dbReference>
<dbReference type="Pfam" id="PF03441">
    <property type="entry name" value="FAD_binding_7"/>
    <property type="match status" value="1"/>
</dbReference>
<dbReference type="InterPro" id="IPR002081">
    <property type="entry name" value="Cryptochrome/DNA_photolyase_1"/>
</dbReference>
<dbReference type="GO" id="GO:0000719">
    <property type="term" value="P:photoreactive repair"/>
    <property type="evidence" value="ECO:0007669"/>
    <property type="project" value="TreeGrafter"/>
</dbReference>
<feature type="binding site" evidence="5">
    <location>
        <position position="267"/>
    </location>
    <ligand>
        <name>FAD</name>
        <dbReference type="ChEBI" id="CHEBI:57692"/>
    </ligand>
</feature>
<dbReference type="Gene3D" id="3.40.50.620">
    <property type="entry name" value="HUPs"/>
    <property type="match status" value="1"/>
</dbReference>
<evidence type="ECO:0000256" key="5">
    <source>
        <dbReference type="PIRSR" id="PIRSR602081-1"/>
    </source>
</evidence>
<protein>
    <recommendedName>
        <fullName evidence="7">Cryptochrome DASH</fullName>
    </recommendedName>
</protein>
<evidence type="ECO:0000256" key="1">
    <source>
        <dbReference type="ARBA" id="ARBA00005862"/>
    </source>
</evidence>
<reference evidence="10 11" key="1">
    <citation type="journal article" date="2019" name="Sci. Rep.">
        <title>Comparative genomics of chytrid fungi reveal insights into the obligate biotrophic and pathogenic lifestyle of Synchytrium endobioticum.</title>
        <authorList>
            <person name="van de Vossenberg B.T.L.H."/>
            <person name="Warris S."/>
            <person name="Nguyen H.D.T."/>
            <person name="van Gent-Pelzer M.P.E."/>
            <person name="Joly D.L."/>
            <person name="van de Geest H.C."/>
            <person name="Bonants P.J.M."/>
            <person name="Smith D.S."/>
            <person name="Levesque C.A."/>
            <person name="van der Lee T.A.J."/>
        </authorList>
    </citation>
    <scope>NUCLEOTIDE SEQUENCE [LARGE SCALE GENOMIC DNA]</scope>
    <source>
        <strain evidence="10 11">CBS 809.83</strain>
    </source>
</reference>
<evidence type="ECO:0000256" key="3">
    <source>
        <dbReference type="ARBA" id="ARBA00022827"/>
    </source>
</evidence>
<feature type="binding site" evidence="5">
    <location>
        <begin position="320"/>
        <end position="327"/>
    </location>
    <ligand>
        <name>FAD</name>
        <dbReference type="ChEBI" id="CHEBI:57692"/>
    </ligand>
</feature>
<evidence type="ECO:0000256" key="8">
    <source>
        <dbReference type="SAM" id="MobiDB-lite"/>
    </source>
</evidence>
<dbReference type="AlphaFoldDB" id="A0A507E0L0"/>
<dbReference type="PANTHER" id="PTHR11455">
    <property type="entry name" value="CRYPTOCHROME"/>
    <property type="match status" value="1"/>
</dbReference>
<comment type="cofactor">
    <cofactor evidence="7">
        <name>(6R)-5,10-methylene-5,6,7,8-tetrahydrofolate</name>
        <dbReference type="ChEBI" id="CHEBI:15636"/>
    </cofactor>
    <text evidence="7">Binds 1 5,10-methenyltetrahydrofolate (MTHF) per subunit.</text>
</comment>
<dbReference type="GO" id="GO:0003684">
    <property type="term" value="F:damaged DNA binding"/>
    <property type="evidence" value="ECO:0007669"/>
    <property type="project" value="TreeGrafter"/>
</dbReference>
<keyword evidence="11" id="KW-1185">Reference proteome</keyword>
<dbReference type="GO" id="GO:0071949">
    <property type="term" value="F:FAD binding"/>
    <property type="evidence" value="ECO:0007669"/>
    <property type="project" value="TreeGrafter"/>
</dbReference>
<feature type="binding site" evidence="5">
    <location>
        <begin position="420"/>
        <end position="422"/>
    </location>
    <ligand>
        <name>FAD</name>
        <dbReference type="ChEBI" id="CHEBI:57692"/>
    </ligand>
</feature>
<feature type="site" description="Electron transfer via tryptophanyl radical" evidence="6">
    <location>
        <position position="430"/>
    </location>
</feature>
<evidence type="ECO:0000256" key="6">
    <source>
        <dbReference type="PIRSR" id="PIRSR602081-2"/>
    </source>
</evidence>
<keyword evidence="2 5" id="KW-0285">Flavoprotein</keyword>
<dbReference type="Pfam" id="PF00875">
    <property type="entry name" value="DNA_photolyase"/>
    <property type="match status" value="1"/>
</dbReference>
<evidence type="ECO:0000259" key="9">
    <source>
        <dbReference type="PROSITE" id="PS51645"/>
    </source>
</evidence>
<dbReference type="InterPro" id="IPR005101">
    <property type="entry name" value="Cryptochr/Photolyase_FAD-bd"/>
</dbReference>
<keyword evidence="4 7" id="KW-0157">Chromophore</keyword>
<evidence type="ECO:0000256" key="4">
    <source>
        <dbReference type="ARBA" id="ARBA00022991"/>
    </source>
</evidence>
<evidence type="ECO:0000256" key="7">
    <source>
        <dbReference type="RuleBase" id="RU367151"/>
    </source>
</evidence>